<dbReference type="GO" id="GO:0034098">
    <property type="term" value="C:VCP-NPL4-UFD1 AAA ATPase complex"/>
    <property type="evidence" value="ECO:0007669"/>
    <property type="project" value="TreeGrafter"/>
</dbReference>
<proteinExistence type="inferred from homology"/>
<dbReference type="InterPro" id="IPR042299">
    <property type="entry name" value="Ufd1-like_Nn"/>
</dbReference>
<organism evidence="6 7">
    <name type="scientific">Oopsacas minuta</name>
    <dbReference type="NCBI Taxonomy" id="111878"/>
    <lineage>
        <taxon>Eukaryota</taxon>
        <taxon>Metazoa</taxon>
        <taxon>Porifera</taxon>
        <taxon>Hexactinellida</taxon>
        <taxon>Hexasterophora</taxon>
        <taxon>Lyssacinosida</taxon>
        <taxon>Leucopsacidae</taxon>
        <taxon>Oopsacas</taxon>
    </lineage>
</organism>
<dbReference type="PANTHER" id="PTHR12555:SF13">
    <property type="entry name" value="UBIQUITIN RECOGNITION FACTOR IN ER-ASSOCIATED DEGRADATION PROTEIN 1"/>
    <property type="match status" value="1"/>
</dbReference>
<dbReference type="Pfam" id="PF03152">
    <property type="entry name" value="UFD1_N1"/>
    <property type="match status" value="1"/>
</dbReference>
<dbReference type="InterPro" id="IPR004854">
    <property type="entry name" value="Ufd1-like"/>
</dbReference>
<dbReference type="PANTHER" id="PTHR12555">
    <property type="entry name" value="UBIQUITIN FUSION DEGRADATON PROTEIN 1"/>
    <property type="match status" value="1"/>
</dbReference>
<dbReference type="Gene3D" id="2.40.40.50">
    <property type="entry name" value="Ubiquitin fusion degradation protein UFD1, N-terminal domain"/>
    <property type="match status" value="1"/>
</dbReference>
<accession>A0AAV7KJK4</accession>
<dbReference type="GO" id="GO:0006511">
    <property type="term" value="P:ubiquitin-dependent protein catabolic process"/>
    <property type="evidence" value="ECO:0007669"/>
    <property type="project" value="InterPro"/>
</dbReference>
<evidence type="ECO:0000256" key="1">
    <source>
        <dbReference type="ARBA" id="ARBA00006043"/>
    </source>
</evidence>
<evidence type="ECO:0000313" key="6">
    <source>
        <dbReference type="EMBL" id="KAI6660925.1"/>
    </source>
</evidence>
<name>A0AAV7KJK4_9METZ</name>
<feature type="domain" description="Ubiquitin fusion degradation protein UFD1 N-terminal subdomain 1" evidence="4">
    <location>
        <begin position="25"/>
        <end position="119"/>
    </location>
</feature>
<keyword evidence="7" id="KW-1185">Reference proteome</keyword>
<evidence type="ECO:0000259" key="4">
    <source>
        <dbReference type="Pfam" id="PF03152"/>
    </source>
</evidence>
<dbReference type="EMBL" id="JAKMXF010000022">
    <property type="protein sequence ID" value="KAI6660925.1"/>
    <property type="molecule type" value="Genomic_DNA"/>
</dbReference>
<dbReference type="Proteomes" id="UP001165289">
    <property type="component" value="Unassembled WGS sequence"/>
</dbReference>
<reference evidence="6 7" key="1">
    <citation type="journal article" date="2023" name="BMC Biol.">
        <title>The compact genome of the sponge Oopsacas minuta (Hexactinellida) is lacking key metazoan core genes.</title>
        <authorList>
            <person name="Santini S."/>
            <person name="Schenkelaars Q."/>
            <person name="Jourda C."/>
            <person name="Duchesne M."/>
            <person name="Belahbib H."/>
            <person name="Rocher C."/>
            <person name="Selva M."/>
            <person name="Riesgo A."/>
            <person name="Vervoort M."/>
            <person name="Leys S.P."/>
            <person name="Kodjabachian L."/>
            <person name="Le Bivic A."/>
            <person name="Borchiellini C."/>
            <person name="Claverie J.M."/>
            <person name="Renard E."/>
        </authorList>
    </citation>
    <scope>NUCLEOTIDE SEQUENCE [LARGE SCALE GENOMIC DNA]</scope>
    <source>
        <strain evidence="6">SPO-2</strain>
    </source>
</reference>
<dbReference type="GO" id="GO:0031593">
    <property type="term" value="F:polyubiquitin modification-dependent protein binding"/>
    <property type="evidence" value="ECO:0007669"/>
    <property type="project" value="TreeGrafter"/>
</dbReference>
<dbReference type="InterPro" id="IPR055417">
    <property type="entry name" value="UFD1_N1"/>
</dbReference>
<dbReference type="Gene3D" id="3.10.330.10">
    <property type="match status" value="1"/>
</dbReference>
<dbReference type="Pfam" id="PF24842">
    <property type="entry name" value="UFD1_N2"/>
    <property type="match status" value="1"/>
</dbReference>
<evidence type="ECO:0000256" key="3">
    <source>
        <dbReference type="SAM" id="MobiDB-lite"/>
    </source>
</evidence>
<keyword evidence="2" id="KW-0833">Ubl conjugation pathway</keyword>
<dbReference type="InterPro" id="IPR055418">
    <property type="entry name" value="UFD1_N2"/>
</dbReference>
<feature type="domain" description="Ubiquitin fusion degradation protein UFD1 N-terminal subdomain 2" evidence="5">
    <location>
        <begin position="122"/>
        <end position="196"/>
    </location>
</feature>
<evidence type="ECO:0000259" key="5">
    <source>
        <dbReference type="Pfam" id="PF24842"/>
    </source>
</evidence>
<protein>
    <submittedName>
        <fullName evidence="6">Ubiquitin fusion degradation protein 1-like</fullName>
    </submittedName>
</protein>
<evidence type="ECO:0000313" key="7">
    <source>
        <dbReference type="Proteomes" id="UP001165289"/>
    </source>
</evidence>
<comment type="caution">
    <text evidence="6">The sequence shown here is derived from an EMBL/GenBank/DDBJ whole genome shotgun (WGS) entry which is preliminary data.</text>
</comment>
<evidence type="ECO:0000256" key="2">
    <source>
        <dbReference type="ARBA" id="ARBA00022786"/>
    </source>
</evidence>
<gene>
    <name evidence="6" type="ORF">LOD99_13649</name>
</gene>
<feature type="region of interest" description="Disordered" evidence="3">
    <location>
        <begin position="288"/>
        <end position="318"/>
    </location>
</feature>
<dbReference type="AlphaFoldDB" id="A0AAV7KJK4"/>
<dbReference type="GO" id="GO:0036503">
    <property type="term" value="P:ERAD pathway"/>
    <property type="evidence" value="ECO:0007669"/>
    <property type="project" value="TreeGrafter"/>
</dbReference>
<comment type="similarity">
    <text evidence="1">Belongs to the UFD1 family.</text>
</comment>
<sequence>MDRFGVFDNPLAGHLAAMSGGVYKGDFHCYSMAMYQIENNQYESGGKIVLPASVLERLTRMNIEYPMLFKLTHCESQRYTHCGVIEFSAQEGRAYVPHWMMNMLQMNEGNSISLEYVSLVPCTYAKFQPITNEFLDLTNPKSLLERTLRSFACLTLGDVITIHYIGNEFQLRVLELKPKDEVTIIECDMEVDFAAPEGYVSPKREIPVKEEMETDGVDPEILATANSQQNFFAFKGSGQRLDGKTKGTDSPGLANQGLVKRGIPNYSYKANKITFPSAKKLAKIYTQNNDTNNTNDSEDSFSAFKGEGNVLKQQQRKK</sequence>